<reference evidence="5 6" key="1">
    <citation type="journal article" date="2021" name="Nat. Plants">
        <title>The Taxus genome provides insights into paclitaxel biosynthesis.</title>
        <authorList>
            <person name="Xiong X."/>
            <person name="Gou J."/>
            <person name="Liao Q."/>
            <person name="Li Y."/>
            <person name="Zhou Q."/>
            <person name="Bi G."/>
            <person name="Li C."/>
            <person name="Du R."/>
            <person name="Wang X."/>
            <person name="Sun T."/>
            <person name="Guo L."/>
            <person name="Liang H."/>
            <person name="Lu P."/>
            <person name="Wu Y."/>
            <person name="Zhang Z."/>
            <person name="Ro D.K."/>
            <person name="Shang Y."/>
            <person name="Huang S."/>
            <person name="Yan J."/>
        </authorList>
    </citation>
    <scope>NUCLEOTIDE SEQUENCE [LARGE SCALE GENOMIC DNA]</scope>
    <source>
        <strain evidence="5">Ta-2019</strain>
    </source>
</reference>
<feature type="coiled-coil region" evidence="2">
    <location>
        <begin position="227"/>
        <end position="388"/>
    </location>
</feature>
<proteinExistence type="predicted"/>
<evidence type="ECO:0000256" key="3">
    <source>
        <dbReference type="SAM" id="MobiDB-lite"/>
    </source>
</evidence>
<gene>
    <name evidence="5" type="ORF">KI387_007394</name>
</gene>
<evidence type="ECO:0008006" key="7">
    <source>
        <dbReference type="Google" id="ProtNLM"/>
    </source>
</evidence>
<feature type="region of interest" description="Disordered" evidence="3">
    <location>
        <begin position="53"/>
        <end position="72"/>
    </location>
</feature>
<protein>
    <recommendedName>
        <fullName evidence="7">Protein CHUP1, chloroplastic</fullName>
    </recommendedName>
</protein>
<comment type="caution">
    <text evidence="5">The sequence shown here is derived from an EMBL/GenBank/DDBJ whole genome shotgun (WGS) entry which is preliminary data.</text>
</comment>
<feature type="compositionally biased region" description="Polar residues" evidence="3">
    <location>
        <begin position="540"/>
        <end position="561"/>
    </location>
</feature>
<accession>A0AA38LKF4</accession>
<dbReference type="PANTHER" id="PTHR31342">
    <property type="entry name" value="PROTEIN CHUP1, CHLOROPLASTIC"/>
    <property type="match status" value="1"/>
</dbReference>
<dbReference type="InterPro" id="IPR040265">
    <property type="entry name" value="CHUP1/IPGA1-like"/>
</dbReference>
<dbReference type="PANTHER" id="PTHR31342:SF7">
    <property type="entry name" value="PROTEIN CHUP1, CHLOROPLASTIC"/>
    <property type="match status" value="1"/>
</dbReference>
<evidence type="ECO:0000256" key="2">
    <source>
        <dbReference type="SAM" id="Coils"/>
    </source>
</evidence>
<organism evidence="5 6">
    <name type="scientific">Taxus chinensis</name>
    <name type="common">Chinese yew</name>
    <name type="synonym">Taxus wallichiana var. chinensis</name>
    <dbReference type="NCBI Taxonomy" id="29808"/>
    <lineage>
        <taxon>Eukaryota</taxon>
        <taxon>Viridiplantae</taxon>
        <taxon>Streptophyta</taxon>
        <taxon>Embryophyta</taxon>
        <taxon>Tracheophyta</taxon>
        <taxon>Spermatophyta</taxon>
        <taxon>Pinopsida</taxon>
        <taxon>Pinidae</taxon>
        <taxon>Conifers II</taxon>
        <taxon>Cupressales</taxon>
        <taxon>Taxaceae</taxon>
        <taxon>Taxus</taxon>
    </lineage>
</organism>
<feature type="region of interest" description="Disordered" evidence="3">
    <location>
        <begin position="597"/>
        <end position="623"/>
    </location>
</feature>
<feature type="coiled-coil region" evidence="2">
    <location>
        <begin position="165"/>
        <end position="202"/>
    </location>
</feature>
<evidence type="ECO:0000313" key="5">
    <source>
        <dbReference type="EMBL" id="KAH9327216.1"/>
    </source>
</evidence>
<keyword evidence="4" id="KW-0472">Membrane</keyword>
<evidence type="ECO:0000256" key="4">
    <source>
        <dbReference type="SAM" id="Phobius"/>
    </source>
</evidence>
<keyword evidence="1 2" id="KW-0175">Coiled coil</keyword>
<evidence type="ECO:0000256" key="1">
    <source>
        <dbReference type="ARBA" id="ARBA00023054"/>
    </source>
</evidence>
<keyword evidence="6" id="KW-1185">Reference proteome</keyword>
<feature type="compositionally biased region" description="Basic and acidic residues" evidence="3">
    <location>
        <begin position="58"/>
        <end position="69"/>
    </location>
</feature>
<name>A0AA38LKF4_TAXCH</name>
<dbReference type="OMA" id="KKEICSY"/>
<feature type="compositionally biased region" description="Polar residues" evidence="3">
    <location>
        <begin position="611"/>
        <end position="623"/>
    </location>
</feature>
<dbReference type="EMBL" id="JAHRHJ020000002">
    <property type="protein sequence ID" value="KAH9327216.1"/>
    <property type="molecule type" value="Genomic_DNA"/>
</dbReference>
<feature type="region of interest" description="Disordered" evidence="3">
    <location>
        <begin position="460"/>
        <end position="579"/>
    </location>
</feature>
<feature type="compositionally biased region" description="Polar residues" evidence="3">
    <location>
        <begin position="463"/>
        <end position="472"/>
    </location>
</feature>
<keyword evidence="4" id="KW-0812">Transmembrane</keyword>
<feature type="region of interest" description="Disordered" evidence="3">
    <location>
        <begin position="730"/>
        <end position="750"/>
    </location>
</feature>
<keyword evidence="4" id="KW-1133">Transmembrane helix</keyword>
<sequence length="1070" mass="121105">VSCQVRERIKHCEISAKVGRENRNSTYMIVKIGLAISLSVAAYVLTQLRSRPVNRQNAAREPRNLDQKRQQHNVQIKKEICSYSKIDSAQENDEEEVKRVDSISSSLSSQSLTDDELLLSEFNDLLSEEFHFTSEDAESSKIVQYSGKEKQDGEINTGLMSDQDRHMYEEDMANTTAEIERLRTLVQELRKKEENHENELLEYYGLKEQETSIVELQRRLKLNGVEIEMLHFKINFLEAQKKKVEEEVAEASLLKKELESARSNIEELQKQLQMQSIDSIKQLLVLQQRIAALQGKEKDASEKKFELEKKLKTLKELEVEVVELRRANKELQHEKRELMMNLNIAEAKIASLSKITETDTIEKAREEADFLRHENDHLSKHIEGLQNNRFSEVEELVYLRWVNACLRYELRNYKTPPGKVTARDLNKSLSPKSQEKAKQLMLEYAGADLLASHEKEYTDNDFDSASSWTSAHSEGGDFDDSSLDSASSRQTRSKKSSLIHKLKRWGRSKDDSTASLSGPAGDKRGNGSITWKKSPHHRYSISSIPSEVSMLRQSSDGGSTDSFRRDVGPDTRASSKSSTFLEAHDIATKFLEAHGVATPSVDSSKRDEGNVSETSPEMKDSLNNVGTSFRLVSKSVAGIHQGERPDLKNRHWLALQRENAIKDKAERARTIKFSEKNKTEALTEKEKMTQETLEFRDCQSDSLHDHPNEEPEISKIKLAKVQKRPLKVAKAAPKPSTGPPIHHSDSLKSSSGIPMLAPPPPSPCTSTAALGMPPPPPPPPISLQDLQGQTGDKVCRVPQVVEFYQYLVKREVQKEVSNVTAATSSNVTDAHNNIIGELENRSAYLLAVKADVETQGDFVQSLANEVRVAVYSNIDDVVKFVHWLDEELSFLVDERAVLKHFDWPENKVDALREAAFEYQDLQKLELEVASYVDSPAVSCDTTLNRMLSLLELVENNVYGLLRTRDMVIARYKEFNIPTYWLLDSGLVGKIKLACVQLAHKYMKRVISELDASANVPEKEPVREFLHLQGVRFAFRVHQFAGGFDAASMEAFEDLRSRAQEQAKDASEQQQ</sequence>
<feature type="compositionally biased region" description="Basic residues" evidence="3">
    <location>
        <begin position="491"/>
        <end position="506"/>
    </location>
</feature>
<feature type="non-terminal residue" evidence="5">
    <location>
        <position position="1070"/>
    </location>
</feature>
<evidence type="ECO:0000313" key="6">
    <source>
        <dbReference type="Proteomes" id="UP000824469"/>
    </source>
</evidence>
<dbReference type="AlphaFoldDB" id="A0AA38LKF4"/>
<dbReference type="Proteomes" id="UP000824469">
    <property type="component" value="Unassembled WGS sequence"/>
</dbReference>
<feature type="transmembrane region" description="Helical" evidence="4">
    <location>
        <begin position="27"/>
        <end position="45"/>
    </location>
</feature>